<sequence length="363" mass="39246">MKNQCLNQCYGVIALGLFIFSAQGCQPTDTAKQQSSPDVALAKPLALGNLQHCQRYTGLPANFGKNPKAGMAYIAAGELQIGSTQGYQDELPLKSGAATPIAAFWIDQTEVTNAQFAQFVKATGYITDAEKTGGGAVFMAPKAGEAISNNSWWHFVKGANWKQPNGPNSSIKNKEHEPVILVTKNDAEHYAVWLGHDLPTEAQWEYAAKAQGQAPSLDKAPHDEHGAPSANYWQGDFPVQNSKTDHFAGVAPAGCYAANAYGLYDMIGNVWEWTQSPYHNSHEQDVDAHNLPDGHGGNPALAQSLQPAQSKTMLFDATLFVIKGGSYLCAANYCVRYRAAARHPQEANLPTSHVGFRTVLNLK</sequence>
<keyword evidence="2" id="KW-0732">Signal</keyword>
<comment type="caution">
    <text evidence="4">The sequence shown here is derived from an EMBL/GenBank/DDBJ whole genome shotgun (WGS) entry which is preliminary data.</text>
</comment>
<dbReference type="GO" id="GO:0120147">
    <property type="term" value="F:formylglycine-generating oxidase activity"/>
    <property type="evidence" value="ECO:0007669"/>
    <property type="project" value="TreeGrafter"/>
</dbReference>
<dbReference type="PANTHER" id="PTHR23150:SF19">
    <property type="entry name" value="FORMYLGLYCINE-GENERATING ENZYME"/>
    <property type="match status" value="1"/>
</dbReference>
<dbReference type="STRING" id="1120977.GCA_000619845_01192"/>
<feature type="signal peptide" evidence="2">
    <location>
        <begin position="1"/>
        <end position="24"/>
    </location>
</feature>
<feature type="compositionally biased region" description="Basic and acidic residues" evidence="1">
    <location>
        <begin position="281"/>
        <end position="292"/>
    </location>
</feature>
<dbReference type="SUPFAM" id="SSF56436">
    <property type="entry name" value="C-type lectin-like"/>
    <property type="match status" value="1"/>
</dbReference>
<feature type="region of interest" description="Disordered" evidence="1">
    <location>
        <begin position="281"/>
        <end position="303"/>
    </location>
</feature>
<proteinExistence type="predicted"/>
<dbReference type="OrthoDB" id="9768004at2"/>
<dbReference type="InterPro" id="IPR051043">
    <property type="entry name" value="Sulfatase_Mod_Factor_Kinase"/>
</dbReference>
<dbReference type="InterPro" id="IPR042095">
    <property type="entry name" value="SUMF_sf"/>
</dbReference>
<gene>
    <name evidence="4" type="ORF">E2B99_10045</name>
</gene>
<accession>A0A4Y7XC77</accession>
<evidence type="ECO:0000259" key="3">
    <source>
        <dbReference type="Pfam" id="PF03781"/>
    </source>
</evidence>
<organism evidence="4 5">
    <name type="scientific">Alkanindiges illinoisensis</name>
    <dbReference type="NCBI Taxonomy" id="197183"/>
    <lineage>
        <taxon>Bacteria</taxon>
        <taxon>Pseudomonadati</taxon>
        <taxon>Pseudomonadota</taxon>
        <taxon>Gammaproteobacteria</taxon>
        <taxon>Moraxellales</taxon>
        <taxon>Moraxellaceae</taxon>
        <taxon>Alkanindiges</taxon>
    </lineage>
</organism>
<dbReference type="Gene3D" id="3.90.1580.10">
    <property type="entry name" value="paralog of FGE (formylglycine-generating enzyme)"/>
    <property type="match status" value="1"/>
</dbReference>
<dbReference type="Proteomes" id="UP000297834">
    <property type="component" value="Unassembled WGS sequence"/>
</dbReference>
<dbReference type="EMBL" id="SNTY01000041">
    <property type="protein sequence ID" value="TEU25231.1"/>
    <property type="molecule type" value="Genomic_DNA"/>
</dbReference>
<dbReference type="PROSITE" id="PS51257">
    <property type="entry name" value="PROKAR_LIPOPROTEIN"/>
    <property type="match status" value="1"/>
</dbReference>
<protein>
    <submittedName>
        <fullName evidence="4">Formylglycine-generating enzyme family protein</fullName>
    </submittedName>
</protein>
<reference evidence="4 5" key="1">
    <citation type="submission" date="2019-03" db="EMBL/GenBank/DDBJ databases">
        <title>Alkanindiges illinoisensis: a potential pathogenic isolated from ascites of a gastric cancer patient with abdominal metastasis.</title>
        <authorList>
            <person name="Hu X."/>
            <person name="Yang B."/>
            <person name="Yan X."/>
            <person name="Lin L."/>
            <person name="Zhao H."/>
            <person name="Zhou F."/>
            <person name="Su B."/>
            <person name="Chen J."/>
            <person name="Rui Y."/>
            <person name="Wang Q."/>
            <person name="Zheng L."/>
        </authorList>
    </citation>
    <scope>NUCLEOTIDE SEQUENCE [LARGE SCALE GENOMIC DNA]</scope>
    <source>
        <strain evidence="4 5">NFYY 23406</strain>
    </source>
</reference>
<dbReference type="InterPro" id="IPR016187">
    <property type="entry name" value="CTDL_fold"/>
</dbReference>
<feature type="domain" description="Sulfatase-modifying factor enzyme-like" evidence="3">
    <location>
        <begin position="69"/>
        <end position="359"/>
    </location>
</feature>
<feature type="chain" id="PRO_5021360238" evidence="2">
    <location>
        <begin position="25"/>
        <end position="363"/>
    </location>
</feature>
<dbReference type="InterPro" id="IPR005532">
    <property type="entry name" value="SUMF_dom"/>
</dbReference>
<keyword evidence="5" id="KW-1185">Reference proteome</keyword>
<evidence type="ECO:0000313" key="4">
    <source>
        <dbReference type="EMBL" id="TEU25231.1"/>
    </source>
</evidence>
<evidence type="ECO:0000256" key="1">
    <source>
        <dbReference type="SAM" id="MobiDB-lite"/>
    </source>
</evidence>
<evidence type="ECO:0000313" key="5">
    <source>
        <dbReference type="Proteomes" id="UP000297834"/>
    </source>
</evidence>
<dbReference type="RefSeq" id="WP_134244830.1">
    <property type="nucleotide sequence ID" value="NZ_SNTY01000041.1"/>
</dbReference>
<dbReference type="Pfam" id="PF03781">
    <property type="entry name" value="FGE-sulfatase"/>
    <property type="match status" value="1"/>
</dbReference>
<dbReference type="AlphaFoldDB" id="A0A4Y7XC77"/>
<evidence type="ECO:0000256" key="2">
    <source>
        <dbReference type="SAM" id="SignalP"/>
    </source>
</evidence>
<dbReference type="PANTHER" id="PTHR23150">
    <property type="entry name" value="SULFATASE MODIFYING FACTOR 1, 2"/>
    <property type="match status" value="1"/>
</dbReference>
<name>A0A4Y7XC77_9GAMM</name>